<protein>
    <submittedName>
        <fullName evidence="3">Phospholipase D family protein</fullName>
    </submittedName>
</protein>
<keyword evidence="1" id="KW-1133">Transmembrane helix</keyword>
<comment type="caution">
    <text evidence="3">The sequence shown here is derived from an EMBL/GenBank/DDBJ whole genome shotgun (WGS) entry which is preliminary data.</text>
</comment>
<dbReference type="CDD" id="cd09113">
    <property type="entry name" value="PLDc_ymdC_like_2"/>
    <property type="match status" value="1"/>
</dbReference>
<evidence type="ECO:0000259" key="2">
    <source>
        <dbReference type="PROSITE" id="PS50035"/>
    </source>
</evidence>
<name>A0ABT1S707_9FIRM</name>
<dbReference type="InterPro" id="IPR025202">
    <property type="entry name" value="PLD-like_dom"/>
</dbReference>
<feature type="transmembrane region" description="Helical" evidence="1">
    <location>
        <begin position="12"/>
        <end position="29"/>
    </location>
</feature>
<keyword evidence="4" id="KW-1185">Reference proteome</keyword>
<dbReference type="CDD" id="cd09111">
    <property type="entry name" value="PLDc_ymdC_like_1"/>
    <property type="match status" value="1"/>
</dbReference>
<feature type="domain" description="PLD phosphodiesterase" evidence="2">
    <location>
        <begin position="376"/>
        <end position="403"/>
    </location>
</feature>
<dbReference type="Gene3D" id="3.30.870.10">
    <property type="entry name" value="Endonuclease Chain A"/>
    <property type="match status" value="2"/>
</dbReference>
<evidence type="ECO:0000313" key="3">
    <source>
        <dbReference type="EMBL" id="MCQ4922132.1"/>
    </source>
</evidence>
<evidence type="ECO:0000313" key="4">
    <source>
        <dbReference type="Proteomes" id="UP001524478"/>
    </source>
</evidence>
<feature type="domain" description="PLD phosphodiesterase" evidence="2">
    <location>
        <begin position="154"/>
        <end position="181"/>
    </location>
</feature>
<accession>A0ABT1S707</accession>
<evidence type="ECO:0000256" key="1">
    <source>
        <dbReference type="SAM" id="Phobius"/>
    </source>
</evidence>
<keyword evidence="1" id="KW-0812">Transmembrane</keyword>
<dbReference type="Proteomes" id="UP001524478">
    <property type="component" value="Unassembled WGS sequence"/>
</dbReference>
<dbReference type="PANTHER" id="PTHR21248:SF12">
    <property type="entry name" value="CARDIOLIPIN SYNTHASE C"/>
    <property type="match status" value="1"/>
</dbReference>
<dbReference type="Pfam" id="PF13091">
    <property type="entry name" value="PLDc_2"/>
    <property type="match status" value="2"/>
</dbReference>
<dbReference type="PROSITE" id="PS50035">
    <property type="entry name" value="PLD"/>
    <property type="match status" value="2"/>
</dbReference>
<dbReference type="RefSeq" id="WP_256310437.1">
    <property type="nucleotide sequence ID" value="NZ_JANGAC010000002.1"/>
</dbReference>
<dbReference type="SMART" id="SM00155">
    <property type="entry name" value="PLDc"/>
    <property type="match status" value="2"/>
</dbReference>
<proteinExistence type="predicted"/>
<dbReference type="InterPro" id="IPR001736">
    <property type="entry name" value="PLipase_D/transphosphatidylase"/>
</dbReference>
<reference evidence="3 4" key="1">
    <citation type="submission" date="2022-06" db="EMBL/GenBank/DDBJ databases">
        <title>Isolation of gut microbiota from human fecal samples.</title>
        <authorList>
            <person name="Pamer E.G."/>
            <person name="Barat B."/>
            <person name="Waligurski E."/>
            <person name="Medina S."/>
            <person name="Paddock L."/>
            <person name="Mostad J."/>
        </authorList>
    </citation>
    <scope>NUCLEOTIDE SEQUENCE [LARGE SCALE GENOMIC DNA]</scope>
    <source>
        <strain evidence="3 4">DFI.7.95</strain>
    </source>
</reference>
<sequence>MKRVKKNFIKALKYYLIYIFIFAIVLFAIQKPIEKEYVETTSKNYIDLESRKKDRVALIESAEDALLVRLNLIENAQETLDISYYTLIEGKSTQVLLGSVLDAADRGVEVRILLDGIFHNLKGKLKDTIYGFELHPDINLKLYESFNLLSPWSWNNRLHDKIIIADKNLALIGGRNIGDKYFLQEIMQERFVKDRDVVIFKEGSAGDSPSVIMDMKDYYDSLWNYKHSKGPIKNITSKQKRKGYIFNENLRATYGEFKEAYLKDGNEIDWHKNTVETDSIKLVYNPIGRINQDPWCLRELLNLGFQAEESIFIQSPYIIPSRNMKSKLNDYDIDLEKVSMLTNSLSSSPNPFAISGYSNNRKEMVDKVDHIYEFQGPESIHSKTYIFDDTISVIGSFNFDARSSYINSESMVVISSQEFTEQLKENVQVDLNNSLIIDKDYSYIYNDKVQEGKVSVYKKIIINFLSKITLFLEYLL</sequence>
<gene>
    <name evidence="3" type="ORF">NE686_03470</name>
</gene>
<dbReference type="PANTHER" id="PTHR21248">
    <property type="entry name" value="CARDIOLIPIN SYNTHASE"/>
    <property type="match status" value="1"/>
</dbReference>
<dbReference type="EMBL" id="JANGAC010000002">
    <property type="protein sequence ID" value="MCQ4922132.1"/>
    <property type="molecule type" value="Genomic_DNA"/>
</dbReference>
<organism evidence="3 4">
    <name type="scientific">Tissierella carlieri</name>
    <dbReference type="NCBI Taxonomy" id="689904"/>
    <lineage>
        <taxon>Bacteria</taxon>
        <taxon>Bacillati</taxon>
        <taxon>Bacillota</taxon>
        <taxon>Tissierellia</taxon>
        <taxon>Tissierellales</taxon>
        <taxon>Tissierellaceae</taxon>
        <taxon>Tissierella</taxon>
    </lineage>
</organism>
<keyword evidence="1" id="KW-0472">Membrane</keyword>
<dbReference type="SUPFAM" id="SSF56024">
    <property type="entry name" value="Phospholipase D/nuclease"/>
    <property type="match status" value="2"/>
</dbReference>